<dbReference type="InterPro" id="IPR039949">
    <property type="entry name" value="NAA40"/>
</dbReference>
<evidence type="ECO:0000256" key="5">
    <source>
        <dbReference type="ARBA" id="ARBA00015043"/>
    </source>
</evidence>
<dbReference type="SUPFAM" id="SSF55729">
    <property type="entry name" value="Acyl-CoA N-acyltransferases (Nat)"/>
    <property type="match status" value="1"/>
</dbReference>
<evidence type="ECO:0000256" key="2">
    <source>
        <dbReference type="ARBA" id="ARBA00004496"/>
    </source>
</evidence>
<dbReference type="OrthoDB" id="424551at2759"/>
<dbReference type="EMBL" id="JACCJC010000028">
    <property type="protein sequence ID" value="KAF6234827.1"/>
    <property type="molecule type" value="Genomic_DNA"/>
</dbReference>
<dbReference type="GO" id="GO:0005634">
    <property type="term" value="C:nucleus"/>
    <property type="evidence" value="ECO:0007669"/>
    <property type="project" value="UniProtKB-SubCell"/>
</dbReference>
<comment type="catalytic activity">
    <reaction evidence="10">
        <text>N-terminal L-seryl-[histone H2A] + acetyl-CoA = N-terminal N(alpha)-acetyl-L-seryl-[histone H2A] + CoA + H(+)</text>
        <dbReference type="Rhea" id="RHEA:50600"/>
        <dbReference type="Rhea" id="RHEA-COMP:12742"/>
        <dbReference type="Rhea" id="RHEA-COMP:12744"/>
        <dbReference type="ChEBI" id="CHEBI:15378"/>
        <dbReference type="ChEBI" id="CHEBI:57287"/>
        <dbReference type="ChEBI" id="CHEBI:57288"/>
        <dbReference type="ChEBI" id="CHEBI:64738"/>
        <dbReference type="ChEBI" id="CHEBI:83690"/>
        <dbReference type="EC" id="2.3.1.257"/>
    </reaction>
</comment>
<dbReference type="GO" id="GO:1990189">
    <property type="term" value="F:protein N-terminal-serine acetyltransferase activity"/>
    <property type="evidence" value="ECO:0007669"/>
    <property type="project" value="UniProtKB-EC"/>
</dbReference>
<evidence type="ECO:0000259" key="12">
    <source>
        <dbReference type="PROSITE" id="PS51186"/>
    </source>
</evidence>
<keyword evidence="8" id="KW-0539">Nucleus</keyword>
<evidence type="ECO:0000256" key="6">
    <source>
        <dbReference type="ARBA" id="ARBA00022490"/>
    </source>
</evidence>
<keyword evidence="6" id="KW-0963">Cytoplasm</keyword>
<evidence type="ECO:0000256" key="10">
    <source>
        <dbReference type="ARBA" id="ARBA00047821"/>
    </source>
</evidence>
<evidence type="ECO:0000256" key="8">
    <source>
        <dbReference type="ARBA" id="ARBA00023242"/>
    </source>
</evidence>
<evidence type="ECO:0000256" key="11">
    <source>
        <dbReference type="ARBA" id="ARBA00049524"/>
    </source>
</evidence>
<dbReference type="RefSeq" id="XP_037164216.1">
    <property type="nucleotide sequence ID" value="XM_037308952.1"/>
</dbReference>
<gene>
    <name evidence="13" type="ORF">HO173_007047</name>
</gene>
<sequence length="78" mass="9002">MMGRKAGVEKAMLTVFKRNKAAMQFYERLGYEEDEYSPRPKKLRNGVVKELDYLILSKSLIGGVKNHQEEGQRKRKAG</sequence>
<keyword evidence="7" id="KW-0808">Transferase</keyword>
<evidence type="ECO:0000313" key="14">
    <source>
        <dbReference type="Proteomes" id="UP000578531"/>
    </source>
</evidence>
<evidence type="ECO:0000256" key="4">
    <source>
        <dbReference type="ARBA" id="ARBA00012950"/>
    </source>
</evidence>
<dbReference type="GeneID" id="59288704"/>
<dbReference type="InterPro" id="IPR000182">
    <property type="entry name" value="GNAT_dom"/>
</dbReference>
<organism evidence="13 14">
    <name type="scientific">Letharia columbiana</name>
    <dbReference type="NCBI Taxonomy" id="112416"/>
    <lineage>
        <taxon>Eukaryota</taxon>
        <taxon>Fungi</taxon>
        <taxon>Dikarya</taxon>
        <taxon>Ascomycota</taxon>
        <taxon>Pezizomycotina</taxon>
        <taxon>Lecanoromycetes</taxon>
        <taxon>OSLEUM clade</taxon>
        <taxon>Lecanoromycetidae</taxon>
        <taxon>Lecanorales</taxon>
        <taxon>Lecanorineae</taxon>
        <taxon>Parmeliaceae</taxon>
        <taxon>Letharia</taxon>
    </lineage>
</organism>
<dbReference type="EC" id="2.3.1.257" evidence="4"/>
<evidence type="ECO:0000313" key="13">
    <source>
        <dbReference type="EMBL" id="KAF6234827.1"/>
    </source>
</evidence>
<dbReference type="PANTHER" id="PTHR20531">
    <property type="entry name" value="N-ALPHA-ACETYLTRANSFERASE 40"/>
    <property type="match status" value="1"/>
</dbReference>
<comment type="subcellular location">
    <subcellularLocation>
        <location evidence="2">Cytoplasm</location>
    </subcellularLocation>
    <subcellularLocation>
        <location evidence="1">Nucleus</location>
    </subcellularLocation>
</comment>
<keyword evidence="9" id="KW-0012">Acyltransferase</keyword>
<protein>
    <recommendedName>
        <fullName evidence="5">N-alpha-acetyltransferase 40</fullName>
        <ecNumber evidence="4">2.3.1.257</ecNumber>
    </recommendedName>
</protein>
<dbReference type="InterPro" id="IPR016181">
    <property type="entry name" value="Acyl_CoA_acyltransferase"/>
</dbReference>
<dbReference type="PANTHER" id="PTHR20531:SF1">
    <property type="entry name" value="N-ALPHA-ACETYLTRANSFERASE 40"/>
    <property type="match status" value="1"/>
</dbReference>
<dbReference type="AlphaFoldDB" id="A0A8H6FUB6"/>
<dbReference type="PROSITE" id="PS51186">
    <property type="entry name" value="GNAT"/>
    <property type="match status" value="1"/>
</dbReference>
<comment type="catalytic activity">
    <reaction evidence="11">
        <text>N-terminal L-seryl-[histone H4] + acetyl-CoA = N-terminal N(alpha)-acetyl-L-seryl-[histone H4] + CoA + H(+)</text>
        <dbReference type="Rhea" id="RHEA:50596"/>
        <dbReference type="Rhea" id="RHEA-COMP:12740"/>
        <dbReference type="Rhea" id="RHEA-COMP:12743"/>
        <dbReference type="ChEBI" id="CHEBI:15378"/>
        <dbReference type="ChEBI" id="CHEBI:57287"/>
        <dbReference type="ChEBI" id="CHEBI:57288"/>
        <dbReference type="ChEBI" id="CHEBI:64738"/>
        <dbReference type="ChEBI" id="CHEBI:83690"/>
        <dbReference type="EC" id="2.3.1.257"/>
    </reaction>
</comment>
<dbReference type="GO" id="GO:0005737">
    <property type="term" value="C:cytoplasm"/>
    <property type="evidence" value="ECO:0007669"/>
    <property type="project" value="UniProtKB-SubCell"/>
</dbReference>
<accession>A0A8H6FUB6</accession>
<dbReference type="GO" id="GO:0010485">
    <property type="term" value="F:histone H4 acetyltransferase activity"/>
    <property type="evidence" value="ECO:0007669"/>
    <property type="project" value="InterPro"/>
</dbReference>
<evidence type="ECO:0000256" key="7">
    <source>
        <dbReference type="ARBA" id="ARBA00022679"/>
    </source>
</evidence>
<dbReference type="GO" id="GO:0043998">
    <property type="term" value="F:histone H2A acetyltransferase activity"/>
    <property type="evidence" value="ECO:0007669"/>
    <property type="project" value="InterPro"/>
</dbReference>
<reference evidence="13 14" key="1">
    <citation type="journal article" date="2020" name="Genomics">
        <title>Complete, high-quality genomes from long-read metagenomic sequencing of two wolf lichen thalli reveals enigmatic genome architecture.</title>
        <authorList>
            <person name="McKenzie S.K."/>
            <person name="Walston R.F."/>
            <person name="Allen J.L."/>
        </authorList>
    </citation>
    <scope>NUCLEOTIDE SEQUENCE [LARGE SCALE GENOMIC DNA]</scope>
    <source>
        <strain evidence="13">WasteWater2</strain>
    </source>
</reference>
<name>A0A8H6FUB6_9LECA</name>
<proteinExistence type="inferred from homology"/>
<keyword evidence="14" id="KW-1185">Reference proteome</keyword>
<dbReference type="Proteomes" id="UP000578531">
    <property type="component" value="Unassembled WGS sequence"/>
</dbReference>
<evidence type="ECO:0000256" key="3">
    <source>
        <dbReference type="ARBA" id="ARBA00008870"/>
    </source>
</evidence>
<evidence type="ECO:0000256" key="1">
    <source>
        <dbReference type="ARBA" id="ARBA00004123"/>
    </source>
</evidence>
<comment type="similarity">
    <text evidence="3">Belongs to the acetyltransferase family. NAA40 subfamily.</text>
</comment>
<dbReference type="Gene3D" id="3.40.630.30">
    <property type="match status" value="1"/>
</dbReference>
<comment type="caution">
    <text evidence="13">The sequence shown here is derived from an EMBL/GenBank/DDBJ whole genome shotgun (WGS) entry which is preliminary data.</text>
</comment>
<feature type="domain" description="N-acetyltransferase" evidence="12">
    <location>
        <begin position="1"/>
        <end position="54"/>
    </location>
</feature>
<evidence type="ECO:0000256" key="9">
    <source>
        <dbReference type="ARBA" id="ARBA00023315"/>
    </source>
</evidence>